<comment type="caution">
    <text evidence="1">The sequence shown here is derived from an EMBL/GenBank/DDBJ whole genome shotgun (WGS) entry which is preliminary data.</text>
</comment>
<dbReference type="Proteomes" id="UP000018731">
    <property type="component" value="Unassembled WGS sequence"/>
</dbReference>
<dbReference type="EMBL" id="AZJI01000005">
    <property type="protein sequence ID" value="ETD23329.1"/>
    <property type="molecule type" value="Genomic_DNA"/>
</dbReference>
<sequence>MESIKNAKHIISSILSNPAYAKLGKTFHTQKSLERLKAALPLSMQQNLVRISYHPHKILFAFSHPSFANEFNRYKIKDIISCLKCYKNEFSEILPIETLQVRGYVPKQYLAKDTQSDFDISSVLAQEICYKEHSKGEFINHASDRDLHKCFEQIRTLIIKLNNSDKNAQ</sequence>
<gene>
    <name evidence="1" type="ORF">HMPREF2086_01128</name>
</gene>
<dbReference type="HOGENOM" id="CLU_134333_0_0_7"/>
<evidence type="ECO:0000313" key="1">
    <source>
        <dbReference type="EMBL" id="ETD23329.1"/>
    </source>
</evidence>
<reference evidence="1 2" key="1">
    <citation type="journal article" date="2014" name="Genome Announc.">
        <title>Draft genome sequences of six enterohepatic helicobacter species isolated from humans and one from rhesus macaques.</title>
        <authorList>
            <person name="Shen Z."/>
            <person name="Sheh A."/>
            <person name="Young S.K."/>
            <person name="Abouelliel A."/>
            <person name="Ward D.V."/>
            <person name="Earl A.M."/>
            <person name="Fox J.G."/>
        </authorList>
    </citation>
    <scope>NUCLEOTIDE SEQUENCE [LARGE SCALE GENOMIC DNA]</scope>
    <source>
        <strain evidence="1 2">MIT 99-5501</strain>
    </source>
</reference>
<keyword evidence="2" id="KW-1185">Reference proteome</keyword>
<protein>
    <recommendedName>
        <fullName evidence="3">DUF721 domain-containing protein</fullName>
    </recommendedName>
</protein>
<evidence type="ECO:0008006" key="3">
    <source>
        <dbReference type="Google" id="ProtNLM"/>
    </source>
</evidence>
<evidence type="ECO:0000313" key="2">
    <source>
        <dbReference type="Proteomes" id="UP000018731"/>
    </source>
</evidence>
<name>V8C7H0_9HELI</name>
<organism evidence="1 2">
    <name type="scientific">Helicobacter macacae MIT 99-5501</name>
    <dbReference type="NCBI Taxonomy" id="1357400"/>
    <lineage>
        <taxon>Bacteria</taxon>
        <taxon>Pseudomonadati</taxon>
        <taxon>Campylobacterota</taxon>
        <taxon>Epsilonproteobacteria</taxon>
        <taxon>Campylobacterales</taxon>
        <taxon>Helicobacteraceae</taxon>
        <taxon>Helicobacter</taxon>
    </lineage>
</organism>
<accession>V8C7H0</accession>
<dbReference type="RefSeq" id="WP_023927854.1">
    <property type="nucleotide sequence ID" value="NZ_KI669454.1"/>
</dbReference>
<dbReference type="OrthoDB" id="5373157at2"/>
<dbReference type="AlphaFoldDB" id="V8C7H0"/>
<proteinExistence type="predicted"/>
<dbReference type="PATRIC" id="fig|1357400.3.peg.1532"/>